<name>A0ABR5D3N0_9HYPH</name>
<reference evidence="1 2" key="1">
    <citation type="submission" date="2014-12" db="EMBL/GenBank/DDBJ databases">
        <authorList>
            <person name="Kuzmanovic N."/>
            <person name="Pulawska J."/>
            <person name="Obradovic A."/>
        </authorList>
    </citation>
    <scope>NUCLEOTIDE SEQUENCE [LARGE SCALE GENOMIC DNA]</scope>
    <source>
        <strain evidence="1 2">KFB 330</strain>
    </source>
</reference>
<evidence type="ECO:0000313" key="2">
    <source>
        <dbReference type="Proteomes" id="UP000032564"/>
    </source>
</evidence>
<organism evidence="1 2">
    <name type="scientific">Agrobacterium arsenijevicii</name>
    <dbReference type="NCBI Taxonomy" id="1585697"/>
    <lineage>
        <taxon>Bacteria</taxon>
        <taxon>Pseudomonadati</taxon>
        <taxon>Pseudomonadota</taxon>
        <taxon>Alphaproteobacteria</taxon>
        <taxon>Hyphomicrobiales</taxon>
        <taxon>Rhizobiaceae</taxon>
        <taxon>Rhizobium/Agrobacterium group</taxon>
        <taxon>Agrobacterium</taxon>
    </lineage>
</organism>
<protein>
    <submittedName>
        <fullName evidence="1">Uncharacterized protein</fullName>
    </submittedName>
</protein>
<dbReference type="Proteomes" id="UP000032564">
    <property type="component" value="Unassembled WGS sequence"/>
</dbReference>
<sequence length="75" mass="8467">MLDGELTIHDVLNDQVMQADGISSGQLRRLLHEERKRHLTASCRDMRRSDVPVSAVVEKEAEGRRPAGILRCNKT</sequence>
<dbReference type="EMBL" id="JWIT01000014">
    <property type="protein sequence ID" value="KJF71660.1"/>
    <property type="molecule type" value="Genomic_DNA"/>
</dbReference>
<keyword evidence="2" id="KW-1185">Reference proteome</keyword>
<comment type="caution">
    <text evidence="1">The sequence shown here is derived from an EMBL/GenBank/DDBJ whole genome shotgun (WGS) entry which is preliminary data.</text>
</comment>
<gene>
    <name evidence="1" type="ORF">RP75_19150</name>
</gene>
<evidence type="ECO:0000313" key="1">
    <source>
        <dbReference type="EMBL" id="KJF71660.1"/>
    </source>
</evidence>
<accession>A0ABR5D3N0</accession>
<proteinExistence type="predicted"/>